<reference evidence="1" key="1">
    <citation type="submission" date="2023-10" db="EMBL/GenBank/DDBJ databases">
        <authorList>
            <person name="Chen Y."/>
            <person name="Shah S."/>
            <person name="Dougan E. K."/>
            <person name="Thang M."/>
            <person name="Chan C."/>
        </authorList>
    </citation>
    <scope>NUCLEOTIDE SEQUENCE [LARGE SCALE GENOMIC DNA]</scope>
</reference>
<protein>
    <submittedName>
        <fullName evidence="1">Uncharacterized protein</fullName>
    </submittedName>
</protein>
<keyword evidence="2" id="KW-1185">Reference proteome</keyword>
<dbReference type="EMBL" id="CAUYUJ010016793">
    <property type="protein sequence ID" value="CAK0868870.1"/>
    <property type="molecule type" value="Genomic_DNA"/>
</dbReference>
<dbReference type="Proteomes" id="UP001189429">
    <property type="component" value="Unassembled WGS sequence"/>
</dbReference>
<accession>A0ABN9VA82</accession>
<name>A0ABN9VA82_9DINO</name>
<evidence type="ECO:0000313" key="2">
    <source>
        <dbReference type="Proteomes" id="UP001189429"/>
    </source>
</evidence>
<proteinExistence type="predicted"/>
<organism evidence="1 2">
    <name type="scientific">Prorocentrum cordatum</name>
    <dbReference type="NCBI Taxonomy" id="2364126"/>
    <lineage>
        <taxon>Eukaryota</taxon>
        <taxon>Sar</taxon>
        <taxon>Alveolata</taxon>
        <taxon>Dinophyceae</taxon>
        <taxon>Prorocentrales</taxon>
        <taxon>Prorocentraceae</taxon>
        <taxon>Prorocentrum</taxon>
    </lineage>
</organism>
<gene>
    <name evidence="1" type="ORF">PCOR1329_LOCUS55397</name>
</gene>
<sequence>MAIPTWNGKAETLDDCAIAVELFTLGSSKEVRPLLGPRLVAALPQGSPQQRFALRLPRESGMDLDGAPLEPKTIATADGPNNLIEAFRREPGTQVVSHIGEKTDAYFYAGPGRSALTRRLGQSMAQWIETEVEAYDQLQRAYELLVQDVGDILPSAVRGVLLWRNNNLDPTEGTVVSSTIKGDWKLENVRRRLRDAWAENDMAVRDKTKLNNHRAAHYTDEALGQINDEQGSDLELPPDEYAHAEEEDVAALEEHEALAAQEADAANRTWEQARKLLCDAS</sequence>
<evidence type="ECO:0000313" key="1">
    <source>
        <dbReference type="EMBL" id="CAK0868870.1"/>
    </source>
</evidence>
<feature type="non-terminal residue" evidence="1">
    <location>
        <position position="281"/>
    </location>
</feature>
<comment type="caution">
    <text evidence="1">The sequence shown here is derived from an EMBL/GenBank/DDBJ whole genome shotgun (WGS) entry which is preliminary data.</text>
</comment>